<feature type="compositionally biased region" description="Pro residues" evidence="1">
    <location>
        <begin position="70"/>
        <end position="87"/>
    </location>
</feature>
<dbReference type="AlphaFoldDB" id="A0A918Z0L9"/>
<accession>A0A918Z0L9</accession>
<dbReference type="OrthoDB" id="5948502at2"/>
<feature type="compositionally biased region" description="Basic and acidic residues" evidence="1">
    <location>
        <begin position="123"/>
        <end position="143"/>
    </location>
</feature>
<feature type="region of interest" description="Disordered" evidence="1">
    <location>
        <begin position="188"/>
        <end position="213"/>
    </location>
</feature>
<evidence type="ECO:0000313" key="3">
    <source>
        <dbReference type="Proteomes" id="UP000636453"/>
    </source>
</evidence>
<evidence type="ECO:0000256" key="1">
    <source>
        <dbReference type="SAM" id="MobiDB-lite"/>
    </source>
</evidence>
<feature type="region of interest" description="Disordered" evidence="1">
    <location>
        <begin position="64"/>
        <end position="161"/>
    </location>
</feature>
<dbReference type="Gene3D" id="3.30.1150.10">
    <property type="match status" value="1"/>
</dbReference>
<gene>
    <name evidence="2" type="primary">tolA</name>
    <name evidence="2" type="ORF">GCM10007167_12260</name>
</gene>
<keyword evidence="3" id="KW-1185">Reference proteome</keyword>
<protein>
    <submittedName>
        <fullName evidence="2">Protein TolA</fullName>
    </submittedName>
</protein>
<feature type="compositionally biased region" description="Basic and acidic residues" evidence="1">
    <location>
        <begin position="102"/>
        <end position="115"/>
    </location>
</feature>
<feature type="compositionally biased region" description="Basic and acidic residues" evidence="1">
    <location>
        <begin position="189"/>
        <end position="200"/>
    </location>
</feature>
<dbReference type="RefSeq" id="WP_146473245.1">
    <property type="nucleotide sequence ID" value="NZ_BNCF01000005.1"/>
</dbReference>
<dbReference type="EMBL" id="BNCF01000005">
    <property type="protein sequence ID" value="GHE31813.1"/>
    <property type="molecule type" value="Genomic_DNA"/>
</dbReference>
<reference evidence="2" key="1">
    <citation type="journal article" date="2014" name="Int. J. Syst. Evol. Microbiol.">
        <title>Complete genome sequence of Corynebacterium casei LMG S-19264T (=DSM 44701T), isolated from a smear-ripened cheese.</title>
        <authorList>
            <consortium name="US DOE Joint Genome Institute (JGI-PGF)"/>
            <person name="Walter F."/>
            <person name="Albersmeier A."/>
            <person name="Kalinowski J."/>
            <person name="Ruckert C."/>
        </authorList>
    </citation>
    <scope>NUCLEOTIDE SEQUENCE</scope>
    <source>
        <strain evidence="2">KCTC 32020</strain>
    </source>
</reference>
<dbReference type="Proteomes" id="UP000636453">
    <property type="component" value="Unassembled WGS sequence"/>
</dbReference>
<proteinExistence type="predicted"/>
<organism evidence="2 3">
    <name type="scientific">Vulcaniibacterium thermophilum</name>
    <dbReference type="NCBI Taxonomy" id="1169913"/>
    <lineage>
        <taxon>Bacteria</taxon>
        <taxon>Pseudomonadati</taxon>
        <taxon>Pseudomonadota</taxon>
        <taxon>Gammaproteobacteria</taxon>
        <taxon>Lysobacterales</taxon>
        <taxon>Lysobacteraceae</taxon>
        <taxon>Vulcaniibacterium</taxon>
    </lineage>
</organism>
<comment type="caution">
    <text evidence="2">The sequence shown here is derived from an EMBL/GenBank/DDBJ whole genome shotgun (WGS) entry which is preliminary data.</text>
</comment>
<evidence type="ECO:0000313" key="2">
    <source>
        <dbReference type="EMBL" id="GHE31813.1"/>
    </source>
</evidence>
<reference evidence="2" key="2">
    <citation type="submission" date="2020-09" db="EMBL/GenBank/DDBJ databases">
        <authorList>
            <person name="Sun Q."/>
            <person name="Kim S."/>
        </authorList>
    </citation>
    <scope>NUCLEOTIDE SEQUENCE</scope>
    <source>
        <strain evidence="2">KCTC 32020</strain>
    </source>
</reference>
<dbReference type="SUPFAM" id="SSF74653">
    <property type="entry name" value="TolA/TonB C-terminal domain"/>
    <property type="match status" value="1"/>
</dbReference>
<sequence>MKATREDDIVAVTLALSLHALLALILLVGLRWTSRHEALAAAGSPISAELADVSELSPAMRRTLGRRPEPAPAPPPQPLPEPVPEDAPAPQQKKAQDFIPVPDERNQEAVVDRPTPRPATETRPQEAKRRQEQVDLSETERQRQAQNTRRPSPQELERQRQLEDIRRQREKAQRERLLAEQRLQQLADARARSASEEAARADQAASGAGGSDDGLQARYAEALRAAIASKWIRPETVPLGALCRLQIRQIPGGRVLDVRVVEPCSYDEQGRRSIEAAVLKAQPLPYAGFEPVFQRDLTLNFRAEDR</sequence>
<name>A0A918Z0L9_9GAMM</name>